<reference evidence="1 2" key="1">
    <citation type="submission" date="2009-04" db="EMBL/GenBank/DDBJ databases">
        <authorList>
            <person name="Reysenbach A.-L."/>
            <person name="Heidelberg J.F."/>
            <person name="Nelson W.C."/>
        </authorList>
    </citation>
    <scope>NUCLEOTIDE SEQUENCE [LARGE SCALE GENOMIC DNA]</scope>
    <source>
        <strain evidence="1 2">SS-5</strain>
    </source>
</reference>
<accession>C4FJJ6</accession>
<sequence>MKGKSRISFKLPIKGILLLSLVFIYMLVNGCSIKEYTAIKNKNPEIYCLKAVNVNYPEPTLRDVLTKSISDGILQSGNKLECSDNTKYFVYADVASLNFIPLGYSAAQRANVYKVSIDLRLKVEDRHGNVAIDRMIKENTQYVGAGLRSDIEKIYAFEEIGELIKIRTQAVLTKNE</sequence>
<dbReference type="OrthoDB" id="13363at2"/>
<evidence type="ECO:0000313" key="1">
    <source>
        <dbReference type="EMBL" id="EEP60758.1"/>
    </source>
</evidence>
<protein>
    <recommendedName>
        <fullName evidence="3">Lipoprotein</fullName>
    </recommendedName>
</protein>
<comment type="caution">
    <text evidence="1">The sequence shown here is derived from an EMBL/GenBank/DDBJ whole genome shotgun (WGS) entry which is preliminary data.</text>
</comment>
<dbReference type="Proteomes" id="UP000005540">
    <property type="component" value="Unassembled WGS sequence"/>
</dbReference>
<name>C4FJJ6_9AQUI</name>
<gene>
    <name evidence="1" type="ORF">SULYE_0743</name>
</gene>
<dbReference type="RefSeq" id="WP_007546529.1">
    <property type="nucleotide sequence ID" value="NZ_ABZS01000056.1"/>
</dbReference>
<evidence type="ECO:0000313" key="2">
    <source>
        <dbReference type="Proteomes" id="UP000005540"/>
    </source>
</evidence>
<keyword evidence="2" id="KW-1185">Reference proteome</keyword>
<evidence type="ECO:0008006" key="3">
    <source>
        <dbReference type="Google" id="ProtNLM"/>
    </source>
</evidence>
<dbReference type="EMBL" id="ABZS01000056">
    <property type="protein sequence ID" value="EEP60758.1"/>
    <property type="molecule type" value="Genomic_DNA"/>
</dbReference>
<proteinExistence type="predicted"/>
<organism evidence="1 2">
    <name type="scientific">Sulfurihydrogenibium yellowstonense SS-5</name>
    <dbReference type="NCBI Taxonomy" id="432331"/>
    <lineage>
        <taxon>Bacteria</taxon>
        <taxon>Pseudomonadati</taxon>
        <taxon>Aquificota</taxon>
        <taxon>Aquificia</taxon>
        <taxon>Aquificales</taxon>
        <taxon>Hydrogenothermaceae</taxon>
        <taxon>Sulfurihydrogenibium</taxon>
    </lineage>
</organism>
<dbReference type="AlphaFoldDB" id="C4FJJ6"/>